<dbReference type="PANTHER" id="PTHR12307">
    <property type="entry name" value="PROTEIN PHOSPHATASE 1 REGULATORY SUBUNIT"/>
    <property type="match status" value="1"/>
</dbReference>
<dbReference type="InterPro" id="IPR050782">
    <property type="entry name" value="PP1_regulatory_subunit_3"/>
</dbReference>
<organism evidence="2 3">
    <name type="scientific">Lichtheimia corymbifera JMRC:FSU:9682</name>
    <dbReference type="NCBI Taxonomy" id="1263082"/>
    <lineage>
        <taxon>Eukaryota</taxon>
        <taxon>Fungi</taxon>
        <taxon>Fungi incertae sedis</taxon>
        <taxon>Mucoromycota</taxon>
        <taxon>Mucoromycotina</taxon>
        <taxon>Mucoromycetes</taxon>
        <taxon>Mucorales</taxon>
        <taxon>Lichtheimiaceae</taxon>
        <taxon>Lichtheimia</taxon>
    </lineage>
</organism>
<comment type="caution">
    <text evidence="2">The sequence shown here is derived from an EMBL/GenBank/DDBJ whole genome shotgun (WGS) entry which is preliminary data.</text>
</comment>
<dbReference type="PANTHER" id="PTHR12307:SF36">
    <property type="entry name" value="GLYCOGEN-BINDING SUBUNIT 76A"/>
    <property type="match status" value="1"/>
</dbReference>
<dbReference type="Pfam" id="PF03370">
    <property type="entry name" value="CBM_21"/>
    <property type="match status" value="1"/>
</dbReference>
<evidence type="ECO:0000313" key="3">
    <source>
        <dbReference type="Proteomes" id="UP000027586"/>
    </source>
</evidence>
<dbReference type="GO" id="GO:0005979">
    <property type="term" value="P:regulation of glycogen biosynthetic process"/>
    <property type="evidence" value="ECO:0007669"/>
    <property type="project" value="TreeGrafter"/>
</dbReference>
<dbReference type="STRING" id="1263082.A0A068RUP6"/>
<evidence type="ECO:0000313" key="2">
    <source>
        <dbReference type="EMBL" id="CDH53749.1"/>
    </source>
</evidence>
<accession>A0A068RUP6</accession>
<dbReference type="EMBL" id="CBTN010000019">
    <property type="protein sequence ID" value="CDH53749.1"/>
    <property type="molecule type" value="Genomic_DNA"/>
</dbReference>
<evidence type="ECO:0000259" key="1">
    <source>
        <dbReference type="PROSITE" id="PS51159"/>
    </source>
</evidence>
<dbReference type="InterPro" id="IPR038175">
    <property type="entry name" value="CBM21_dom_sf"/>
</dbReference>
<protein>
    <recommendedName>
        <fullName evidence="1">CBM21 domain-containing protein</fullName>
    </recommendedName>
</protein>
<reference evidence="2" key="1">
    <citation type="submission" date="2013-08" db="EMBL/GenBank/DDBJ databases">
        <title>Gene expansion shapes genome architecture in the human pathogen Lichtheimia corymbifera: an evolutionary genomics analysis in the ancient terrestrial Mucorales (Mucoromycotina).</title>
        <authorList>
            <person name="Schwartze V.U."/>
            <person name="Winter S."/>
            <person name="Shelest E."/>
            <person name="Marcet-Houben M."/>
            <person name="Horn F."/>
            <person name="Wehner S."/>
            <person name="Hoffmann K."/>
            <person name="Riege K."/>
            <person name="Sammeth M."/>
            <person name="Nowrousian M."/>
            <person name="Valiante V."/>
            <person name="Linde J."/>
            <person name="Jacobsen I.D."/>
            <person name="Marz M."/>
            <person name="Brakhage A.A."/>
            <person name="Gabaldon T."/>
            <person name="Bocker S."/>
            <person name="Voigt K."/>
        </authorList>
    </citation>
    <scope>NUCLEOTIDE SEQUENCE [LARGE SCALE GENOMIC DNA]</scope>
    <source>
        <strain evidence="2">FSU 9682</strain>
    </source>
</reference>
<dbReference type="Gene3D" id="2.60.40.2440">
    <property type="entry name" value="Carbohydrate binding type-21 domain"/>
    <property type="match status" value="1"/>
</dbReference>
<dbReference type="GO" id="GO:2001069">
    <property type="term" value="F:glycogen binding"/>
    <property type="evidence" value="ECO:0007669"/>
    <property type="project" value="TreeGrafter"/>
</dbReference>
<proteinExistence type="predicted"/>
<gene>
    <name evidence="2" type="ORF">LCOR_05068.1</name>
</gene>
<dbReference type="OrthoDB" id="1881at2759"/>
<dbReference type="InterPro" id="IPR005036">
    <property type="entry name" value="CBM21_dom"/>
</dbReference>
<dbReference type="GO" id="GO:0000164">
    <property type="term" value="C:protein phosphatase type 1 complex"/>
    <property type="evidence" value="ECO:0007669"/>
    <property type="project" value="TreeGrafter"/>
</dbReference>
<dbReference type="VEuPathDB" id="FungiDB:LCOR_05068.1"/>
<dbReference type="Proteomes" id="UP000027586">
    <property type="component" value="Unassembled WGS sequence"/>
</dbReference>
<dbReference type="GO" id="GO:0008157">
    <property type="term" value="F:protein phosphatase 1 binding"/>
    <property type="evidence" value="ECO:0007669"/>
    <property type="project" value="TreeGrafter"/>
</dbReference>
<dbReference type="PROSITE" id="PS51159">
    <property type="entry name" value="CBM21"/>
    <property type="match status" value="1"/>
</dbReference>
<sequence>MYNKSKKLVMDQPFYYQSSFSGHFHRRVTLISSSKPPHQPKDIQNNVHKKAKKQVRFCSDDQLERVRFFLKTQEPIALREGDASCLPTVLKLKCHQDYPNQVSLKGQQQRGMIRMESVEQVVTKTKRMTLMGQCRVVNIAFQKHVAVRYTTNDWQSYQEAEAVYHEPILNLGSPWDRFVFYIDLEDDLATGTSLSFALRYVVNGREYWDNNGGVNYRINVVVATDHHHHMIDKEDKCMQGRHDNISSSLGLVDTMKTRKEKLAHRYNFGASLSAAKKALHTHKKYSNNPHGQQHHHQEDDIELKYRDIIARHCVYDHPASTTTSLACPKPVCG</sequence>
<name>A0A068RUP6_9FUNG</name>
<feature type="domain" description="CBM21" evidence="1">
    <location>
        <begin position="110"/>
        <end position="219"/>
    </location>
</feature>
<dbReference type="AlphaFoldDB" id="A0A068RUP6"/>
<keyword evidence="3" id="KW-1185">Reference proteome</keyword>